<dbReference type="InterPro" id="IPR035197">
    <property type="entry name" value="DUF5313"/>
</dbReference>
<keyword evidence="3" id="KW-1185">Reference proteome</keyword>
<keyword evidence="1" id="KW-0472">Membrane</keyword>
<name>A0A917VX34_9NOCA</name>
<accession>A0A917VX34</accession>
<dbReference type="Pfam" id="PF17240">
    <property type="entry name" value="DUF5313"/>
    <property type="match status" value="1"/>
</dbReference>
<evidence type="ECO:0008006" key="4">
    <source>
        <dbReference type="Google" id="ProtNLM"/>
    </source>
</evidence>
<protein>
    <recommendedName>
        <fullName evidence="4">DUF5313 domain-containing protein</fullName>
    </recommendedName>
</protein>
<evidence type="ECO:0000313" key="2">
    <source>
        <dbReference type="EMBL" id="GGL25767.1"/>
    </source>
</evidence>
<sequence>MPARTPNLLQRIGYICGRTLPTEYSDWVLNDLTGPGATRRYLVRMLVPIVLVLLLFLLVPGPLWMGASMMALLLLPLIYFTVALTYVFRRNRLVGHGLDPALADADVRRRAAIERAAYEKRHGRA</sequence>
<reference evidence="2" key="2">
    <citation type="submission" date="2020-09" db="EMBL/GenBank/DDBJ databases">
        <authorList>
            <person name="Sun Q."/>
            <person name="Zhou Y."/>
        </authorList>
    </citation>
    <scope>NUCLEOTIDE SEQUENCE</scope>
    <source>
        <strain evidence="2">CGMCC 4.3508</strain>
    </source>
</reference>
<evidence type="ECO:0000256" key="1">
    <source>
        <dbReference type="SAM" id="Phobius"/>
    </source>
</evidence>
<organism evidence="2 3">
    <name type="scientific">Nocardia jinanensis</name>
    <dbReference type="NCBI Taxonomy" id="382504"/>
    <lineage>
        <taxon>Bacteria</taxon>
        <taxon>Bacillati</taxon>
        <taxon>Actinomycetota</taxon>
        <taxon>Actinomycetes</taxon>
        <taxon>Mycobacteriales</taxon>
        <taxon>Nocardiaceae</taxon>
        <taxon>Nocardia</taxon>
    </lineage>
</organism>
<proteinExistence type="predicted"/>
<dbReference type="AlphaFoldDB" id="A0A917VX34"/>
<reference evidence="2" key="1">
    <citation type="journal article" date="2014" name="Int. J. Syst. Evol. Microbiol.">
        <title>Complete genome sequence of Corynebacterium casei LMG S-19264T (=DSM 44701T), isolated from a smear-ripened cheese.</title>
        <authorList>
            <consortium name="US DOE Joint Genome Institute (JGI-PGF)"/>
            <person name="Walter F."/>
            <person name="Albersmeier A."/>
            <person name="Kalinowski J."/>
            <person name="Ruckert C."/>
        </authorList>
    </citation>
    <scope>NUCLEOTIDE SEQUENCE</scope>
    <source>
        <strain evidence="2">CGMCC 4.3508</strain>
    </source>
</reference>
<dbReference type="Proteomes" id="UP000638263">
    <property type="component" value="Unassembled WGS sequence"/>
</dbReference>
<keyword evidence="1" id="KW-0812">Transmembrane</keyword>
<dbReference type="RefSeq" id="WP_058854822.1">
    <property type="nucleotide sequence ID" value="NZ_BMMH01000010.1"/>
</dbReference>
<gene>
    <name evidence="2" type="ORF">GCM10011588_45710</name>
</gene>
<feature type="transmembrane region" description="Helical" evidence="1">
    <location>
        <begin position="41"/>
        <end position="59"/>
    </location>
</feature>
<comment type="caution">
    <text evidence="2">The sequence shown here is derived from an EMBL/GenBank/DDBJ whole genome shotgun (WGS) entry which is preliminary data.</text>
</comment>
<dbReference type="EMBL" id="BMMH01000010">
    <property type="protein sequence ID" value="GGL25767.1"/>
    <property type="molecule type" value="Genomic_DNA"/>
</dbReference>
<feature type="transmembrane region" description="Helical" evidence="1">
    <location>
        <begin position="65"/>
        <end position="88"/>
    </location>
</feature>
<evidence type="ECO:0000313" key="3">
    <source>
        <dbReference type="Proteomes" id="UP000638263"/>
    </source>
</evidence>
<keyword evidence="1" id="KW-1133">Transmembrane helix</keyword>